<dbReference type="GO" id="GO:0006508">
    <property type="term" value="P:proteolysis"/>
    <property type="evidence" value="ECO:0007669"/>
    <property type="project" value="InterPro"/>
</dbReference>
<sequence length="438" mass="47645">MSKIKSGSIDPAFPLPYPGCTYIVIKAPLEQSVSRLIQTFTTIALLLGVAAPAQFALADSSSPVQVSSGVNYELIGRWDVDKLNQILQVDTPKFLGVSVTYTPARNAVRLYRVVYASVVPERGNKPTVATGLLAIPDTKDTSFPMLSYQHGTVYGKEQVPSFPDQSPETQLAIAQFAGQGYVVIGADYFGMGLSKEPEGYMVKGSHQQATYDMLMAGRAVLDHMSLAAPKLFLGGWSQGGFVTMAFLEKLERAGVPVAAAATASAPVDVFVALSGFLDFPRKNDADWVPTLFILSSFAFENYYGVPGLARSVINDAYYDVSRKAYEKQPFDASQIPTDLHKLVRHEYFDPQFFAASAYGRLVAEKAQAYRWIIKSPVRNYYGEADEAISTGLGQLAMTYQHAIGSGNGQVEAISTGSTSHRGTYATAVPQWKIWFDGL</sequence>
<dbReference type="SUPFAM" id="SSF53474">
    <property type="entry name" value="alpha/beta-Hydrolases"/>
    <property type="match status" value="1"/>
</dbReference>
<dbReference type="PANTHER" id="PTHR34853:SF1">
    <property type="entry name" value="LIPASE 5"/>
    <property type="match status" value="1"/>
</dbReference>
<dbReference type="EMBL" id="JAPDNT010000003">
    <property type="protein sequence ID" value="MCW3474291.1"/>
    <property type="molecule type" value="Genomic_DNA"/>
</dbReference>
<protein>
    <recommendedName>
        <fullName evidence="4">Alpha/beta hydrolase</fullName>
    </recommendedName>
</protein>
<dbReference type="PROSITE" id="PS00708">
    <property type="entry name" value="PRO_ENDOPEP_SER"/>
    <property type="match status" value="1"/>
</dbReference>
<comment type="caution">
    <text evidence="2">The sequence shown here is derived from an EMBL/GenBank/DDBJ whole genome shotgun (WGS) entry which is preliminary data.</text>
</comment>
<dbReference type="InterPro" id="IPR005152">
    <property type="entry name" value="Lipase_secreted"/>
</dbReference>
<name>A0AA41YIN3_9PROT</name>
<reference evidence="2" key="2">
    <citation type="submission" date="2022-10" db="EMBL/GenBank/DDBJ databases">
        <authorList>
            <person name="Trinh H.N."/>
        </authorList>
    </citation>
    <scope>NUCLEOTIDE SEQUENCE</scope>
    <source>
        <strain evidence="2">RN2-1</strain>
    </source>
</reference>
<dbReference type="InterPro" id="IPR029058">
    <property type="entry name" value="AB_hydrolase_fold"/>
</dbReference>
<gene>
    <name evidence="2" type="ORF">OL599_06830</name>
</gene>
<dbReference type="InterPro" id="IPR002471">
    <property type="entry name" value="Pept_S9_AS"/>
</dbReference>
<keyword evidence="3" id="KW-1185">Reference proteome</keyword>
<keyword evidence="1" id="KW-0378">Hydrolase</keyword>
<evidence type="ECO:0000313" key="3">
    <source>
        <dbReference type="Proteomes" id="UP001165679"/>
    </source>
</evidence>
<dbReference type="Proteomes" id="UP001165679">
    <property type="component" value="Unassembled WGS sequence"/>
</dbReference>
<reference evidence="2" key="1">
    <citation type="submission" date="2022-09" db="EMBL/GenBank/DDBJ databases">
        <title>Rhodovastum sp. nov. RN2-1 isolated from soil in Seongnam, South Korea.</title>
        <authorList>
            <person name="Le N.T."/>
        </authorList>
    </citation>
    <scope>NUCLEOTIDE SEQUENCE</scope>
    <source>
        <strain evidence="2">RN2-1</strain>
    </source>
</reference>
<dbReference type="RefSeq" id="WP_264712917.1">
    <property type="nucleotide sequence ID" value="NZ_JAPDNT010000003.1"/>
</dbReference>
<dbReference type="PANTHER" id="PTHR34853">
    <property type="match status" value="1"/>
</dbReference>
<accession>A0AA41YIN3</accession>
<proteinExistence type="predicted"/>
<dbReference type="Gene3D" id="3.40.50.1820">
    <property type="entry name" value="alpha/beta hydrolase"/>
    <property type="match status" value="1"/>
</dbReference>
<dbReference type="GO" id="GO:0016042">
    <property type="term" value="P:lipid catabolic process"/>
    <property type="evidence" value="ECO:0007669"/>
    <property type="project" value="InterPro"/>
</dbReference>
<dbReference type="Gene3D" id="1.10.260.160">
    <property type="match status" value="1"/>
</dbReference>
<dbReference type="AlphaFoldDB" id="A0AA41YIN3"/>
<dbReference type="GO" id="GO:0004252">
    <property type="term" value="F:serine-type endopeptidase activity"/>
    <property type="evidence" value="ECO:0007669"/>
    <property type="project" value="InterPro"/>
</dbReference>
<evidence type="ECO:0008006" key="4">
    <source>
        <dbReference type="Google" id="ProtNLM"/>
    </source>
</evidence>
<evidence type="ECO:0000256" key="1">
    <source>
        <dbReference type="ARBA" id="ARBA00022801"/>
    </source>
</evidence>
<organism evidence="2 3">
    <name type="scientific">Limobrevibacterium gyesilva</name>
    <dbReference type="NCBI Taxonomy" id="2991712"/>
    <lineage>
        <taxon>Bacteria</taxon>
        <taxon>Pseudomonadati</taxon>
        <taxon>Pseudomonadota</taxon>
        <taxon>Alphaproteobacteria</taxon>
        <taxon>Acetobacterales</taxon>
        <taxon>Acetobacteraceae</taxon>
        <taxon>Limobrevibacterium</taxon>
    </lineage>
</organism>
<dbReference type="GO" id="GO:0004806">
    <property type="term" value="F:triacylglycerol lipase activity"/>
    <property type="evidence" value="ECO:0007669"/>
    <property type="project" value="InterPro"/>
</dbReference>
<evidence type="ECO:0000313" key="2">
    <source>
        <dbReference type="EMBL" id="MCW3474291.1"/>
    </source>
</evidence>